<keyword evidence="5" id="KW-1185">Reference proteome</keyword>
<dbReference type="PROSITE" id="PS51831">
    <property type="entry name" value="HD"/>
    <property type="match status" value="1"/>
</dbReference>
<evidence type="ECO:0000313" key="5">
    <source>
        <dbReference type="Proteomes" id="UP000264589"/>
    </source>
</evidence>
<dbReference type="GO" id="GO:0006203">
    <property type="term" value="P:dGTP catabolic process"/>
    <property type="evidence" value="ECO:0007669"/>
    <property type="project" value="TreeGrafter"/>
</dbReference>
<proteinExistence type="predicted"/>
<organism evidence="4 5">
    <name type="scientific">Parvularcula marina</name>
    <dbReference type="NCBI Taxonomy" id="2292771"/>
    <lineage>
        <taxon>Bacteria</taxon>
        <taxon>Pseudomonadati</taxon>
        <taxon>Pseudomonadota</taxon>
        <taxon>Alphaproteobacteria</taxon>
        <taxon>Parvularculales</taxon>
        <taxon>Parvularculaceae</taxon>
        <taxon>Parvularcula</taxon>
    </lineage>
</organism>
<dbReference type="CDD" id="cd00077">
    <property type="entry name" value="HDc"/>
    <property type="match status" value="1"/>
</dbReference>
<dbReference type="Pfam" id="PF13286">
    <property type="entry name" value="HD_assoc"/>
    <property type="match status" value="1"/>
</dbReference>
<dbReference type="PANTHER" id="PTHR11373">
    <property type="entry name" value="DEOXYNUCLEOSIDE TRIPHOSPHATE TRIPHOSPHOHYDROLASE"/>
    <property type="match status" value="1"/>
</dbReference>
<dbReference type="EMBL" id="QUQO01000001">
    <property type="protein sequence ID" value="RFB04945.1"/>
    <property type="molecule type" value="Genomic_DNA"/>
</dbReference>
<dbReference type="InterPro" id="IPR003607">
    <property type="entry name" value="HD/PDEase_dom"/>
</dbReference>
<feature type="compositionally biased region" description="Basic residues" evidence="2">
    <location>
        <begin position="1"/>
        <end position="13"/>
    </location>
</feature>
<dbReference type="OrthoDB" id="9803619at2"/>
<evidence type="ECO:0000259" key="3">
    <source>
        <dbReference type="PROSITE" id="PS51831"/>
    </source>
</evidence>
<comment type="caution">
    <text evidence="4">The sequence shown here is derived from an EMBL/GenBank/DDBJ whole genome shotgun (WGS) entry which is preliminary data.</text>
</comment>
<sequence>MWGIHKRKDRRHSASGPDQRSEFARDRDRILYSSAFRRLAGITQIVKVGDEDIFHTRLHHSLKVAQIARRIAEYNRSKPAARFLKINPEVAEAAALAHDIGHPPFGHIGEQVLNELVSQTDTDGYEGNAQSFRILTKLSVRFLDVSGLDLTRATLAAILKYPWHRDKENSDRERKWGAYKTEEADFRFARAAFNHTYSQTAEAALMDYADDIAYSVHDLEDFHRCNAIPWSLIFADNDGAGVVDRAYRSWHRAPSDAKERLRIALQTVKETFEWTFKTELQRPYDGSTEARRKLRSLTSRLIGTYIKAAEPLPEKKICADKPVIKIEQRRYDEIRVLKAITRDYIIDNPSLMAQQLGQKKIIADLFEIISSEAKVSRPKFLPFRLSDLYSIDGNNPNPARFAADCISSLTEQETIKLHARLTGLSSGSVLDPIVR</sequence>
<dbReference type="AlphaFoldDB" id="A0A371RHP2"/>
<gene>
    <name evidence="4" type="primary">dgt</name>
    <name evidence="4" type="ORF">DX908_06375</name>
</gene>
<name>A0A371RHP2_9PROT</name>
<dbReference type="PANTHER" id="PTHR11373:SF40">
    <property type="entry name" value="DEOXYGUANOSINETRIPHOSPHATE TRIPHOSPHOHYDROLASE-LIKE PROTEIN 2"/>
    <property type="match status" value="1"/>
</dbReference>
<dbReference type="InterPro" id="IPR050135">
    <property type="entry name" value="dGTPase-like"/>
</dbReference>
<dbReference type="InterPro" id="IPR006674">
    <property type="entry name" value="HD_domain"/>
</dbReference>
<feature type="domain" description="HD" evidence="3">
    <location>
        <begin position="57"/>
        <end position="215"/>
    </location>
</feature>
<dbReference type="Pfam" id="PF01966">
    <property type="entry name" value="HD"/>
    <property type="match status" value="1"/>
</dbReference>
<feature type="region of interest" description="Disordered" evidence="2">
    <location>
        <begin position="1"/>
        <end position="22"/>
    </location>
</feature>
<dbReference type="SUPFAM" id="SSF109604">
    <property type="entry name" value="HD-domain/PDEase-like"/>
    <property type="match status" value="1"/>
</dbReference>
<dbReference type="SMART" id="SM00471">
    <property type="entry name" value="HDc"/>
    <property type="match status" value="1"/>
</dbReference>
<evidence type="ECO:0000256" key="1">
    <source>
        <dbReference type="ARBA" id="ARBA00022801"/>
    </source>
</evidence>
<keyword evidence="1 4" id="KW-0378">Hydrolase</keyword>
<dbReference type="NCBIfam" id="TIGR01353">
    <property type="entry name" value="dGTP_triPase"/>
    <property type="match status" value="1"/>
</dbReference>
<dbReference type="FunCoup" id="A0A371RHP2">
    <property type="interactions" value="135"/>
</dbReference>
<evidence type="ECO:0000313" key="4">
    <source>
        <dbReference type="EMBL" id="RFB04945.1"/>
    </source>
</evidence>
<dbReference type="GO" id="GO:0008832">
    <property type="term" value="F:dGTPase activity"/>
    <property type="evidence" value="ECO:0007669"/>
    <property type="project" value="TreeGrafter"/>
</dbReference>
<dbReference type="InParanoid" id="A0A371RHP2"/>
<accession>A0A371RHP2</accession>
<evidence type="ECO:0000256" key="2">
    <source>
        <dbReference type="SAM" id="MobiDB-lite"/>
    </source>
</evidence>
<reference evidence="4 5" key="1">
    <citation type="submission" date="2018-08" db="EMBL/GenBank/DDBJ databases">
        <title>Parvularcula sp. SM1705, isolated from surface water of the South Sea China.</title>
        <authorList>
            <person name="Sun L."/>
        </authorList>
    </citation>
    <scope>NUCLEOTIDE SEQUENCE [LARGE SCALE GENOMIC DNA]</scope>
    <source>
        <strain evidence="4 5">SM1705</strain>
    </source>
</reference>
<protein>
    <submittedName>
        <fullName evidence="4">DNTP triphosphohydrolase</fullName>
    </submittedName>
</protein>
<dbReference type="InterPro" id="IPR026875">
    <property type="entry name" value="PHydrolase_assoc_dom"/>
</dbReference>
<dbReference type="Proteomes" id="UP000264589">
    <property type="component" value="Unassembled WGS sequence"/>
</dbReference>
<dbReference type="InterPro" id="IPR006261">
    <property type="entry name" value="dGTPase"/>
</dbReference>
<dbReference type="Gene3D" id="1.10.3210.10">
    <property type="entry name" value="Hypothetical protein af1432"/>
    <property type="match status" value="1"/>
</dbReference>